<dbReference type="AlphaFoldDB" id="A0A6J2DT61"/>
<proteinExistence type="inferred from homology"/>
<dbReference type="InterPro" id="IPR050208">
    <property type="entry name" value="MHC_class-I_related"/>
</dbReference>
<dbReference type="GO" id="GO:0002486">
    <property type="term" value="P:antigen processing and presentation of endogenous peptide antigen via MHC class I via ER pathway, TAP-independent"/>
    <property type="evidence" value="ECO:0007669"/>
    <property type="project" value="TreeGrafter"/>
</dbReference>
<evidence type="ECO:0000256" key="3">
    <source>
        <dbReference type="ARBA" id="ARBA00022692"/>
    </source>
</evidence>
<evidence type="ECO:0000256" key="8">
    <source>
        <dbReference type="RuleBase" id="RU004439"/>
    </source>
</evidence>
<feature type="compositionally biased region" description="Pro residues" evidence="9">
    <location>
        <begin position="56"/>
        <end position="85"/>
    </location>
</feature>
<comment type="similarity">
    <text evidence="8">Belongs to the MHC class I family.</text>
</comment>
<dbReference type="GO" id="GO:0042612">
    <property type="term" value="C:MHC class I protein complex"/>
    <property type="evidence" value="ECO:0007669"/>
    <property type="project" value="UniProtKB-KW"/>
</dbReference>
<evidence type="ECO:0000256" key="2">
    <source>
        <dbReference type="ARBA" id="ARBA00022451"/>
    </source>
</evidence>
<keyword evidence="10" id="KW-0732">Signal</keyword>
<dbReference type="PRINTS" id="PR01638">
    <property type="entry name" value="MHCCLASSI"/>
</dbReference>
<dbReference type="InterPro" id="IPR036179">
    <property type="entry name" value="Ig-like_dom_sf"/>
</dbReference>
<dbReference type="GO" id="GO:0001916">
    <property type="term" value="P:positive regulation of T cell mediated cytotoxicity"/>
    <property type="evidence" value="ECO:0007669"/>
    <property type="project" value="TreeGrafter"/>
</dbReference>
<dbReference type="PANTHER" id="PTHR16675:SF251">
    <property type="entry name" value="HLA CLASS I HISTOCOMPATIBILITY ANTIGEN, C ALPHA CHAIN"/>
    <property type="match status" value="1"/>
</dbReference>
<dbReference type="Pfam" id="PF00129">
    <property type="entry name" value="MHC_I"/>
    <property type="match status" value="1"/>
</dbReference>
<evidence type="ECO:0000256" key="5">
    <source>
        <dbReference type="ARBA" id="ARBA00022989"/>
    </source>
</evidence>
<dbReference type="Gene3D" id="3.30.500.10">
    <property type="entry name" value="MHC class I-like antigen recognition-like"/>
    <property type="match status" value="1"/>
</dbReference>
<keyword evidence="6" id="KW-0472">Membrane</keyword>
<dbReference type="FunFam" id="3.30.500.10:FF:000001">
    <property type="entry name" value="H-2 class I histocompatibility antigen, alpha chain"/>
    <property type="match status" value="1"/>
</dbReference>
<evidence type="ECO:0000313" key="13">
    <source>
        <dbReference type="RefSeq" id="XP_027459720.2"/>
    </source>
</evidence>
<accession>A0A6J2DT61</accession>
<dbReference type="InterPro" id="IPR011161">
    <property type="entry name" value="MHC_I-like_Ag-recog"/>
</dbReference>
<organism evidence="12 13">
    <name type="scientific">Zalophus californianus</name>
    <name type="common">California sealion</name>
    <dbReference type="NCBI Taxonomy" id="9704"/>
    <lineage>
        <taxon>Eukaryota</taxon>
        <taxon>Metazoa</taxon>
        <taxon>Chordata</taxon>
        <taxon>Craniata</taxon>
        <taxon>Vertebrata</taxon>
        <taxon>Euteleostomi</taxon>
        <taxon>Mammalia</taxon>
        <taxon>Eutheria</taxon>
        <taxon>Laurasiatheria</taxon>
        <taxon>Carnivora</taxon>
        <taxon>Caniformia</taxon>
        <taxon>Pinnipedia</taxon>
        <taxon>Otariidae</taxon>
        <taxon>Zalophus</taxon>
    </lineage>
</organism>
<reference evidence="13" key="1">
    <citation type="submission" date="2025-08" db="UniProtKB">
        <authorList>
            <consortium name="RefSeq"/>
        </authorList>
    </citation>
    <scope>IDENTIFICATION</scope>
    <source>
        <tissue evidence="13">Blood</tissue>
    </source>
</reference>
<dbReference type="RefSeq" id="XP_027459720.2">
    <property type="nucleotide sequence ID" value="XM_027603919.2"/>
</dbReference>
<dbReference type="InterPro" id="IPR003597">
    <property type="entry name" value="Ig_C1-set"/>
</dbReference>
<dbReference type="InterPro" id="IPR001039">
    <property type="entry name" value="MHC_I_a_a1/a2"/>
</dbReference>
<keyword evidence="4" id="KW-0391">Immunity</keyword>
<dbReference type="SUPFAM" id="SSF54452">
    <property type="entry name" value="MHC antigen-recognition domain"/>
    <property type="match status" value="1"/>
</dbReference>
<dbReference type="GeneID" id="113927768"/>
<dbReference type="GO" id="GO:0005615">
    <property type="term" value="C:extracellular space"/>
    <property type="evidence" value="ECO:0007669"/>
    <property type="project" value="TreeGrafter"/>
</dbReference>
<feature type="region of interest" description="Disordered" evidence="9">
    <location>
        <begin position="34"/>
        <end position="100"/>
    </location>
</feature>
<dbReference type="FunFam" id="2.60.40.10:FF:000014">
    <property type="entry name" value="H-2 class I histocompatibility antigen, alpha chain"/>
    <property type="match status" value="1"/>
</dbReference>
<evidence type="ECO:0000313" key="12">
    <source>
        <dbReference type="Proteomes" id="UP000515165"/>
    </source>
</evidence>
<dbReference type="GO" id="GO:0009897">
    <property type="term" value="C:external side of plasma membrane"/>
    <property type="evidence" value="ECO:0007669"/>
    <property type="project" value="TreeGrafter"/>
</dbReference>
<dbReference type="GO" id="GO:0006955">
    <property type="term" value="P:immune response"/>
    <property type="evidence" value="ECO:0007669"/>
    <property type="project" value="TreeGrafter"/>
</dbReference>
<dbReference type="GO" id="GO:0042605">
    <property type="term" value="F:peptide antigen binding"/>
    <property type="evidence" value="ECO:0007669"/>
    <property type="project" value="TreeGrafter"/>
</dbReference>
<dbReference type="InterPro" id="IPR013783">
    <property type="entry name" value="Ig-like_fold"/>
</dbReference>
<protein>
    <submittedName>
        <fullName evidence="13">HLA class I histocompatibility antigen, alpha chain G-like</fullName>
    </submittedName>
</protein>
<dbReference type="CDD" id="cd07698">
    <property type="entry name" value="IgC1_MHC_I_alpha3"/>
    <property type="match status" value="1"/>
</dbReference>
<keyword evidence="7" id="KW-0325">Glycoprotein</keyword>
<dbReference type="SUPFAM" id="SSF48726">
    <property type="entry name" value="Immunoglobulin"/>
    <property type="match status" value="1"/>
</dbReference>
<dbReference type="Gene3D" id="2.60.40.10">
    <property type="entry name" value="Immunoglobulins"/>
    <property type="match status" value="1"/>
</dbReference>
<dbReference type="InterPro" id="IPR007110">
    <property type="entry name" value="Ig-like_dom"/>
</dbReference>
<keyword evidence="2" id="KW-0490">MHC I</keyword>
<comment type="subcellular location">
    <subcellularLocation>
        <location evidence="1">Membrane</location>
        <topology evidence="1">Single-pass type I membrane protein</topology>
    </subcellularLocation>
</comment>
<evidence type="ECO:0000256" key="6">
    <source>
        <dbReference type="ARBA" id="ARBA00023136"/>
    </source>
</evidence>
<keyword evidence="5" id="KW-1133">Transmembrane helix</keyword>
<feature type="signal peptide" evidence="10">
    <location>
        <begin position="1"/>
        <end position="24"/>
    </location>
</feature>
<dbReference type="InterPro" id="IPR011162">
    <property type="entry name" value="MHC_I/II-like_Ag-recog"/>
</dbReference>
<evidence type="ECO:0000256" key="9">
    <source>
        <dbReference type="SAM" id="MobiDB-lite"/>
    </source>
</evidence>
<evidence type="ECO:0000256" key="1">
    <source>
        <dbReference type="ARBA" id="ARBA00004479"/>
    </source>
</evidence>
<dbReference type="InterPro" id="IPR037055">
    <property type="entry name" value="MHC_I-like_Ag-recog_sf"/>
</dbReference>
<dbReference type="SMART" id="SM00407">
    <property type="entry name" value="IGc1"/>
    <property type="match status" value="1"/>
</dbReference>
<keyword evidence="3" id="KW-0812">Transmembrane</keyword>
<feature type="domain" description="Ig-like" evidence="11">
    <location>
        <begin position="302"/>
        <end position="376"/>
    </location>
</feature>
<evidence type="ECO:0000256" key="7">
    <source>
        <dbReference type="ARBA" id="ARBA00023180"/>
    </source>
</evidence>
<gene>
    <name evidence="13" type="primary">LOC113927768</name>
</gene>
<dbReference type="Proteomes" id="UP000515165">
    <property type="component" value="Chromosome 7"/>
</dbReference>
<dbReference type="GO" id="GO:0030670">
    <property type="term" value="C:phagocytic vesicle membrane"/>
    <property type="evidence" value="ECO:0007669"/>
    <property type="project" value="UniProtKB-ARBA"/>
</dbReference>
<evidence type="ECO:0000259" key="11">
    <source>
        <dbReference type="PROSITE" id="PS50835"/>
    </source>
</evidence>
<dbReference type="GO" id="GO:0005102">
    <property type="term" value="F:signaling receptor binding"/>
    <property type="evidence" value="ECO:0007669"/>
    <property type="project" value="TreeGrafter"/>
</dbReference>
<dbReference type="PANTHER" id="PTHR16675">
    <property type="entry name" value="MHC CLASS I-RELATED"/>
    <property type="match status" value="1"/>
</dbReference>
<dbReference type="OrthoDB" id="8929156at2759"/>
<dbReference type="KEGG" id="zca:113927768"/>
<dbReference type="Pfam" id="PF07654">
    <property type="entry name" value="C1-set"/>
    <property type="match status" value="1"/>
</dbReference>
<name>A0A6J2DT61_ZALCA</name>
<keyword evidence="12" id="KW-1185">Reference proteome</keyword>
<dbReference type="GO" id="GO:0002476">
    <property type="term" value="P:antigen processing and presentation of endogenous peptide antigen via MHC class Ib"/>
    <property type="evidence" value="ECO:0007669"/>
    <property type="project" value="TreeGrafter"/>
</dbReference>
<dbReference type="PROSITE" id="PS50835">
    <property type="entry name" value="IG_LIKE"/>
    <property type="match status" value="1"/>
</dbReference>
<sequence>MRVVMPRTLVLPLSGTLAVTKTWADECWGERKSLLQQEQGDRPAGPPGRSLSAAPAPGPAPPRLRPALPPLVPLPLPSRPPPAAPRPLAGSKVARGLSPSAPAGSHSLRYFSTGVSRPGRGEPCFIIVGYVDDTQFARFGSDAASLRMEPRAQWMEREGPEYWDRNTRKAKNQAQTCRVSLHTLRGYYNQSKAGSHTVQWTSACEVGPDGNLLRGYMQFAYDGADYLALNEDLRSWTAADTAAQITRRKREVADEAEQRRNYLEGTCVEWLGRYLENGKETLQRGDPLKTHVSHHPITEPEVTLRCWALDFYPAEITLTWQRDGEDLTQDTELVETRPAGDGTFQKWAAVVVPPGREQRYTCHVQQEGLSEPLTLRGRKEGNGLGGSWRSQCGEC</sequence>
<evidence type="ECO:0000256" key="4">
    <source>
        <dbReference type="ARBA" id="ARBA00022859"/>
    </source>
</evidence>
<dbReference type="GO" id="GO:0098553">
    <property type="term" value="C:lumenal side of endoplasmic reticulum membrane"/>
    <property type="evidence" value="ECO:0007669"/>
    <property type="project" value="UniProtKB-ARBA"/>
</dbReference>
<feature type="chain" id="PRO_5027669912" evidence="10">
    <location>
        <begin position="25"/>
        <end position="395"/>
    </location>
</feature>
<evidence type="ECO:0000256" key="10">
    <source>
        <dbReference type="SAM" id="SignalP"/>
    </source>
</evidence>